<dbReference type="EMBL" id="CP013118">
    <property type="protein sequence ID" value="ALO15876.1"/>
    <property type="molecule type" value="Genomic_DNA"/>
</dbReference>
<dbReference type="InterPro" id="IPR010970">
    <property type="entry name" value="Cys_dSase_SufS"/>
</dbReference>
<dbReference type="STRING" id="1307839.L21SP5_02243"/>
<accession>A0A0S2I0M7</accession>
<keyword evidence="11" id="KW-1185">Reference proteome</keyword>
<evidence type="ECO:0000259" key="9">
    <source>
        <dbReference type="Pfam" id="PF00266"/>
    </source>
</evidence>
<dbReference type="InterPro" id="IPR016454">
    <property type="entry name" value="Cysteine_dSase"/>
</dbReference>
<comment type="catalytic activity">
    <reaction evidence="8">
        <text>(sulfur carrier)-H + L-cysteine = (sulfur carrier)-SH + L-alanine</text>
        <dbReference type="Rhea" id="RHEA:43892"/>
        <dbReference type="Rhea" id="RHEA-COMP:14737"/>
        <dbReference type="Rhea" id="RHEA-COMP:14739"/>
        <dbReference type="ChEBI" id="CHEBI:29917"/>
        <dbReference type="ChEBI" id="CHEBI:35235"/>
        <dbReference type="ChEBI" id="CHEBI:57972"/>
        <dbReference type="ChEBI" id="CHEBI:64428"/>
        <dbReference type="EC" id="2.8.1.7"/>
    </reaction>
</comment>
<dbReference type="NCBIfam" id="TIGR01979">
    <property type="entry name" value="sufS"/>
    <property type="match status" value="1"/>
</dbReference>
<comment type="function">
    <text evidence="2">Catalyzes the removal of elemental sulfur and selenium atoms from L-cysteine, L-cystine, L-selenocysteine, and L-selenocystine to produce L-alanine.</text>
</comment>
<dbReference type="PATRIC" id="fig|1307839.3.peg.2363"/>
<dbReference type="Pfam" id="PF00266">
    <property type="entry name" value="Aminotran_5"/>
    <property type="match status" value="1"/>
</dbReference>
<organism evidence="10 11">
    <name type="scientific">Salinivirga cyanobacteriivorans</name>
    <dbReference type="NCBI Taxonomy" id="1307839"/>
    <lineage>
        <taxon>Bacteria</taxon>
        <taxon>Pseudomonadati</taxon>
        <taxon>Bacteroidota</taxon>
        <taxon>Bacteroidia</taxon>
        <taxon>Bacteroidales</taxon>
        <taxon>Salinivirgaceae</taxon>
        <taxon>Salinivirga</taxon>
    </lineage>
</organism>
<evidence type="ECO:0000256" key="6">
    <source>
        <dbReference type="ARBA" id="ARBA00022679"/>
    </source>
</evidence>
<evidence type="ECO:0000256" key="2">
    <source>
        <dbReference type="ARBA" id="ARBA00002824"/>
    </source>
</evidence>
<feature type="domain" description="Aminotransferase class V" evidence="9">
    <location>
        <begin position="25"/>
        <end position="394"/>
    </location>
</feature>
<evidence type="ECO:0000256" key="8">
    <source>
        <dbReference type="ARBA" id="ARBA00050776"/>
    </source>
</evidence>
<evidence type="ECO:0000256" key="4">
    <source>
        <dbReference type="ARBA" id="ARBA00012239"/>
    </source>
</evidence>
<dbReference type="PIRSF" id="PIRSF005572">
    <property type="entry name" value="NifS"/>
    <property type="match status" value="1"/>
</dbReference>
<dbReference type="AlphaFoldDB" id="A0A0S2I0M7"/>
<evidence type="ECO:0000256" key="7">
    <source>
        <dbReference type="ARBA" id="ARBA00022898"/>
    </source>
</evidence>
<dbReference type="Gene3D" id="3.90.1150.10">
    <property type="entry name" value="Aspartate Aminotransferase, domain 1"/>
    <property type="match status" value="1"/>
</dbReference>
<dbReference type="SUPFAM" id="SSF53383">
    <property type="entry name" value="PLP-dependent transferases"/>
    <property type="match status" value="1"/>
</dbReference>
<dbReference type="GO" id="GO:0030170">
    <property type="term" value="F:pyridoxal phosphate binding"/>
    <property type="evidence" value="ECO:0007669"/>
    <property type="project" value="InterPro"/>
</dbReference>
<proteinExistence type="inferred from homology"/>
<dbReference type="GO" id="GO:0006534">
    <property type="term" value="P:cysteine metabolic process"/>
    <property type="evidence" value="ECO:0007669"/>
    <property type="project" value="InterPro"/>
</dbReference>
<evidence type="ECO:0000313" key="10">
    <source>
        <dbReference type="EMBL" id="ALO15876.1"/>
    </source>
</evidence>
<dbReference type="InterPro" id="IPR000192">
    <property type="entry name" value="Aminotrans_V_dom"/>
</dbReference>
<dbReference type="InterPro" id="IPR015424">
    <property type="entry name" value="PyrdxlP-dep_Trfase"/>
</dbReference>
<evidence type="ECO:0000313" key="11">
    <source>
        <dbReference type="Proteomes" id="UP000064893"/>
    </source>
</evidence>
<protein>
    <recommendedName>
        <fullName evidence="5">Probable cysteine desulfurase</fullName>
        <ecNumber evidence="4">2.8.1.7</ecNumber>
    </recommendedName>
</protein>
<keyword evidence="6 10" id="KW-0808">Transferase</keyword>
<dbReference type="InterPro" id="IPR015421">
    <property type="entry name" value="PyrdxlP-dep_Trfase_major"/>
</dbReference>
<dbReference type="Gene3D" id="3.40.640.10">
    <property type="entry name" value="Type I PLP-dependent aspartate aminotransferase-like (Major domain)"/>
    <property type="match status" value="1"/>
</dbReference>
<dbReference type="KEGG" id="blq:L21SP5_02243"/>
<dbReference type="InterPro" id="IPR015422">
    <property type="entry name" value="PyrdxlP-dep_Trfase_small"/>
</dbReference>
<dbReference type="OrthoDB" id="9804366at2"/>
<gene>
    <name evidence="10" type="primary">csd_2</name>
    <name evidence="10" type="ORF">L21SP5_02243</name>
</gene>
<evidence type="ECO:0000256" key="3">
    <source>
        <dbReference type="ARBA" id="ARBA00010447"/>
    </source>
</evidence>
<reference evidence="10 11" key="1">
    <citation type="submission" date="2015-11" db="EMBL/GenBank/DDBJ databases">
        <title>Description and complete genome sequence of a novel strain predominating in hypersaline microbial mats and representing a new family of the Bacteriodetes phylum.</title>
        <authorList>
            <person name="Spring S."/>
            <person name="Bunk B."/>
            <person name="Sproer C."/>
            <person name="Klenk H.-P."/>
        </authorList>
    </citation>
    <scope>NUCLEOTIDE SEQUENCE [LARGE SCALE GENOMIC DNA]</scope>
    <source>
        <strain evidence="10 11">L21-Spi-D4</strain>
    </source>
</reference>
<dbReference type="RefSeq" id="WP_057953297.1">
    <property type="nucleotide sequence ID" value="NZ_CP013118.1"/>
</dbReference>
<keyword evidence="7" id="KW-0663">Pyridoxal phosphate</keyword>
<dbReference type="PANTHER" id="PTHR43586">
    <property type="entry name" value="CYSTEINE DESULFURASE"/>
    <property type="match status" value="1"/>
</dbReference>
<evidence type="ECO:0000256" key="1">
    <source>
        <dbReference type="ARBA" id="ARBA00001933"/>
    </source>
</evidence>
<dbReference type="Proteomes" id="UP000064893">
    <property type="component" value="Chromosome"/>
</dbReference>
<dbReference type="CDD" id="cd06453">
    <property type="entry name" value="SufS_like"/>
    <property type="match status" value="1"/>
</dbReference>
<dbReference type="PANTHER" id="PTHR43586:SF8">
    <property type="entry name" value="CYSTEINE DESULFURASE 1, CHLOROPLASTIC"/>
    <property type="match status" value="1"/>
</dbReference>
<dbReference type="EC" id="2.8.1.7" evidence="4"/>
<dbReference type="GO" id="GO:0031071">
    <property type="term" value="F:cysteine desulfurase activity"/>
    <property type="evidence" value="ECO:0007669"/>
    <property type="project" value="UniProtKB-EC"/>
</dbReference>
<comment type="cofactor">
    <cofactor evidence="1">
        <name>pyridoxal 5'-phosphate</name>
        <dbReference type="ChEBI" id="CHEBI:597326"/>
    </cofactor>
</comment>
<name>A0A0S2I0M7_9BACT</name>
<evidence type="ECO:0000256" key="5">
    <source>
        <dbReference type="ARBA" id="ARBA00021850"/>
    </source>
</evidence>
<sequence>MSLNVADIRRQFPILEQQVYKKDLVYFDNAATTQKPQVVIDVLDEYYKKYNANIHRGVHFLSSHCTDATETARKTVQDFINAKHAHEIVFTRGTTESVNLVAQSFASEFINEGDEIVVTRMEHHSNIVPWQLVCEKYGAKLKVVDIYPDGTINMDSFKAALNAKVKIVAFTHVSNTLGTINDVQAMTRLAHNQDIPVLIDGAQAVQHTHVDVQEIDADFYVFSGHKIYAPTGIGVLYGKEEWLEKLPPWQGGGEMIDQVSFEKTTFNELPFKFEAGTPNYIGAIAMGEALSYVSNNGIDAIKKHEDDLLNYATERITTVDGVRIIGEAAQKSSVLSFVIDGIHPYDIGVLLDKTGIAVRTGNHCTQPLHDWYEIPGTVRASFAMYNTKAEIDYFMDKMQQVLEMLK</sequence>
<comment type="similarity">
    <text evidence="3">Belongs to the class-V pyridoxal-phosphate-dependent aminotransferase family. Csd subfamily.</text>
</comment>